<proteinExistence type="predicted"/>
<name>A0A0E9VSN3_ANGAN</name>
<organism evidence="1">
    <name type="scientific">Anguilla anguilla</name>
    <name type="common">European freshwater eel</name>
    <name type="synonym">Muraena anguilla</name>
    <dbReference type="NCBI Taxonomy" id="7936"/>
    <lineage>
        <taxon>Eukaryota</taxon>
        <taxon>Metazoa</taxon>
        <taxon>Chordata</taxon>
        <taxon>Craniata</taxon>
        <taxon>Vertebrata</taxon>
        <taxon>Euteleostomi</taxon>
        <taxon>Actinopterygii</taxon>
        <taxon>Neopterygii</taxon>
        <taxon>Teleostei</taxon>
        <taxon>Anguilliformes</taxon>
        <taxon>Anguillidae</taxon>
        <taxon>Anguilla</taxon>
    </lineage>
</organism>
<evidence type="ECO:0000313" key="1">
    <source>
        <dbReference type="EMBL" id="JAH80340.1"/>
    </source>
</evidence>
<sequence>MEGSGPGLWCSSSSPVFQLMSFNFQHCLSYTGVKHY</sequence>
<protein>
    <submittedName>
        <fullName evidence="1">Uncharacterized protein</fullName>
    </submittedName>
</protein>
<reference evidence="1" key="1">
    <citation type="submission" date="2014-11" db="EMBL/GenBank/DDBJ databases">
        <authorList>
            <person name="Amaro Gonzalez C."/>
        </authorList>
    </citation>
    <scope>NUCLEOTIDE SEQUENCE</scope>
</reference>
<dbReference type="EMBL" id="GBXM01028237">
    <property type="protein sequence ID" value="JAH80340.1"/>
    <property type="molecule type" value="Transcribed_RNA"/>
</dbReference>
<dbReference type="AlphaFoldDB" id="A0A0E9VSN3"/>
<accession>A0A0E9VSN3</accession>
<reference evidence="1" key="2">
    <citation type="journal article" date="2015" name="Fish Shellfish Immunol.">
        <title>Early steps in the European eel (Anguilla anguilla)-Vibrio vulnificus interaction in the gills: Role of the RtxA13 toxin.</title>
        <authorList>
            <person name="Callol A."/>
            <person name="Pajuelo D."/>
            <person name="Ebbesson L."/>
            <person name="Teles M."/>
            <person name="MacKenzie S."/>
            <person name="Amaro C."/>
        </authorList>
    </citation>
    <scope>NUCLEOTIDE SEQUENCE</scope>
</reference>